<proteinExistence type="predicted"/>
<protein>
    <submittedName>
        <fullName evidence="2">1,4-alpha-glucan branching enzyme</fullName>
    </submittedName>
</protein>
<dbReference type="VEuPathDB" id="FungiDB:I7I52_06485"/>
<sequence>MGLRVCCICIMELGPDSPVGITNTSAPVLTKTASPTLCSPTKCSIRSTQTASQSRRMFPECQRSAYRLPLAGKALIIASPWRFRICISSCLRNKRTRNGTWAISPLLSPTDGMARRQSPTPRAMTKPSSATNR</sequence>
<dbReference type="EMBL" id="JAEVHI010000003">
    <property type="protein sequence ID" value="KAG5296015.1"/>
    <property type="molecule type" value="Genomic_DNA"/>
</dbReference>
<accession>A0A8H8CZL6</accession>
<reference evidence="2 3" key="1">
    <citation type="submission" date="2021-01" db="EMBL/GenBank/DDBJ databases">
        <title>Chromosome-level genome assembly of a human fungal pathogen reveals clustering of transcriptionally co-regulated genes.</title>
        <authorList>
            <person name="Voorhies M."/>
            <person name="Cohen S."/>
            <person name="Shea T.P."/>
            <person name="Petrus S."/>
            <person name="Munoz J.F."/>
            <person name="Poplawski S."/>
            <person name="Goldman W.E."/>
            <person name="Michael T."/>
            <person name="Cuomo C.A."/>
            <person name="Sil A."/>
            <person name="Beyhan S."/>
        </authorList>
    </citation>
    <scope>NUCLEOTIDE SEQUENCE [LARGE SCALE GENOMIC DNA]</scope>
    <source>
        <strain evidence="2 3">G184AR</strain>
    </source>
</reference>
<name>A0A8H8CZL6_AJECA</name>
<gene>
    <name evidence="2" type="ORF">I7I52_06485</name>
</gene>
<comment type="caution">
    <text evidence="2">The sequence shown here is derived from an EMBL/GenBank/DDBJ whole genome shotgun (WGS) entry which is preliminary data.</text>
</comment>
<dbReference type="AlphaFoldDB" id="A0A8H8CZL6"/>
<organism evidence="2 3">
    <name type="scientific">Ajellomyces capsulatus</name>
    <name type="common">Darling's disease fungus</name>
    <name type="synonym">Histoplasma capsulatum</name>
    <dbReference type="NCBI Taxonomy" id="5037"/>
    <lineage>
        <taxon>Eukaryota</taxon>
        <taxon>Fungi</taxon>
        <taxon>Dikarya</taxon>
        <taxon>Ascomycota</taxon>
        <taxon>Pezizomycotina</taxon>
        <taxon>Eurotiomycetes</taxon>
        <taxon>Eurotiomycetidae</taxon>
        <taxon>Onygenales</taxon>
        <taxon>Ajellomycetaceae</taxon>
        <taxon>Histoplasma</taxon>
    </lineage>
</organism>
<evidence type="ECO:0000313" key="2">
    <source>
        <dbReference type="EMBL" id="KAG5296015.1"/>
    </source>
</evidence>
<dbReference type="Proteomes" id="UP000670092">
    <property type="component" value="Unassembled WGS sequence"/>
</dbReference>
<evidence type="ECO:0000313" key="3">
    <source>
        <dbReference type="Proteomes" id="UP000670092"/>
    </source>
</evidence>
<evidence type="ECO:0000256" key="1">
    <source>
        <dbReference type="SAM" id="MobiDB-lite"/>
    </source>
</evidence>
<feature type="region of interest" description="Disordered" evidence="1">
    <location>
        <begin position="102"/>
        <end position="133"/>
    </location>
</feature>